<dbReference type="Proteomes" id="UP001201812">
    <property type="component" value="Unassembled WGS sequence"/>
</dbReference>
<evidence type="ECO:0000313" key="2">
    <source>
        <dbReference type="EMBL" id="KAI1729530.1"/>
    </source>
</evidence>
<feature type="compositionally biased region" description="Polar residues" evidence="1">
    <location>
        <begin position="270"/>
        <end position="282"/>
    </location>
</feature>
<reference evidence="2" key="1">
    <citation type="submission" date="2022-01" db="EMBL/GenBank/DDBJ databases">
        <title>Genome Sequence Resource for Two Populations of Ditylenchus destructor, the Migratory Endoparasitic Phytonematode.</title>
        <authorList>
            <person name="Zhang H."/>
            <person name="Lin R."/>
            <person name="Xie B."/>
        </authorList>
    </citation>
    <scope>NUCLEOTIDE SEQUENCE</scope>
    <source>
        <strain evidence="2">BazhouSP</strain>
    </source>
</reference>
<feature type="region of interest" description="Disordered" evidence="1">
    <location>
        <begin position="452"/>
        <end position="472"/>
    </location>
</feature>
<dbReference type="AlphaFoldDB" id="A0AAD4RE49"/>
<feature type="compositionally biased region" description="Basic and acidic residues" evidence="1">
    <location>
        <begin position="240"/>
        <end position="255"/>
    </location>
</feature>
<feature type="region of interest" description="Disordered" evidence="1">
    <location>
        <begin position="500"/>
        <end position="542"/>
    </location>
</feature>
<evidence type="ECO:0000256" key="1">
    <source>
        <dbReference type="SAM" id="MobiDB-lite"/>
    </source>
</evidence>
<dbReference type="EMBL" id="JAKKPZ010000001">
    <property type="protein sequence ID" value="KAI1729530.1"/>
    <property type="molecule type" value="Genomic_DNA"/>
</dbReference>
<sequence length="638" mass="69297">MSDLTGGFGGGFGICCSATDTINTNKYNEDKGIPASGAFLCEDDLMPLDDNSFGGYNAGYSPNLSSRNGHNFKQNAISQRNQQQKDEKNIAQNCWGDNHNDQQQKYTTVNCSKAKVVTSVDNGLQNNGSNSSDDKAANDAWGEDGGWSTKGCWDAEPASKDTLVGNIATASSPWADFDNENKQYQDKAKLSPFKSRNRRELVETNKIQPKLKISNGYRGIESENRFSNNINDGDNTSAWFEHDDRDGNDGQKPEDFASPYSRNTKDAANPNKTPIGNGSGSQFGKIHVKQKQDKPSRVASPSNPANIPDKLNREKDQGGWEAASFKGSSPGPSKHTQNDNVSEWGGWDDQNQHIGANNWNIIEDSSWDNQPGAQASNETKFVSEFPITGPRTCISHAASKPNVANDMQMLKKDSVAVTSQPAAESKPTVSASPPKCAEIQKITKTLNILNISTPPTTQQSDSPKPNVASPFNTHNVSPFNMRAPPFETRHNNALSITLPNKQQQSGAAHMSRVIQKRSPQAVPETLLQQSPATRGPRIVKKQSPQVVPNVSLDFCQPGTPTSAKSASETSLAAGEACICNRLDARVICVTCGYEVEGRATKPCPVHPKRRCLTDRTSCADAECRSTNIVEVPKRPSIK</sequence>
<feature type="region of interest" description="Disordered" evidence="1">
    <location>
        <begin position="223"/>
        <end position="353"/>
    </location>
</feature>
<accession>A0AAD4RE49</accession>
<feature type="compositionally biased region" description="Polar residues" evidence="1">
    <location>
        <begin position="326"/>
        <end position="341"/>
    </location>
</feature>
<gene>
    <name evidence="2" type="ORF">DdX_01776</name>
</gene>
<evidence type="ECO:0000313" key="3">
    <source>
        <dbReference type="Proteomes" id="UP001201812"/>
    </source>
</evidence>
<feature type="compositionally biased region" description="Polar residues" evidence="1">
    <location>
        <begin position="225"/>
        <end position="238"/>
    </location>
</feature>
<comment type="caution">
    <text evidence="2">The sequence shown here is derived from an EMBL/GenBank/DDBJ whole genome shotgun (WGS) entry which is preliminary data.</text>
</comment>
<feature type="compositionally biased region" description="Polar residues" evidence="1">
    <location>
        <begin position="416"/>
        <end position="431"/>
    </location>
</feature>
<proteinExistence type="predicted"/>
<protein>
    <submittedName>
        <fullName evidence="2">Uncharacterized protein</fullName>
    </submittedName>
</protein>
<keyword evidence="3" id="KW-1185">Reference proteome</keyword>
<name>A0AAD4RE49_9BILA</name>
<feature type="region of interest" description="Disordered" evidence="1">
    <location>
        <begin position="415"/>
        <end position="435"/>
    </location>
</feature>
<organism evidence="2 3">
    <name type="scientific">Ditylenchus destructor</name>
    <dbReference type="NCBI Taxonomy" id="166010"/>
    <lineage>
        <taxon>Eukaryota</taxon>
        <taxon>Metazoa</taxon>
        <taxon>Ecdysozoa</taxon>
        <taxon>Nematoda</taxon>
        <taxon>Chromadorea</taxon>
        <taxon>Rhabditida</taxon>
        <taxon>Tylenchina</taxon>
        <taxon>Tylenchomorpha</taxon>
        <taxon>Sphaerularioidea</taxon>
        <taxon>Anguinidae</taxon>
        <taxon>Anguininae</taxon>
        <taxon>Ditylenchus</taxon>
    </lineage>
</organism>